<keyword evidence="3" id="KW-0560">Oxidoreductase</keyword>
<dbReference type="InterPro" id="IPR002347">
    <property type="entry name" value="SDR_fam"/>
</dbReference>
<protein>
    <submittedName>
        <fullName evidence="4">Uncharacterized protein</fullName>
    </submittedName>
</protein>
<comment type="similarity">
    <text evidence="1">Belongs to the short-chain dehydrogenases/reductases (SDR) family.</text>
</comment>
<dbReference type="AlphaFoldDB" id="A0AAF0WHT2"/>
<keyword evidence="5" id="KW-1185">Reference proteome</keyword>
<evidence type="ECO:0000313" key="4">
    <source>
        <dbReference type="EMBL" id="WOG88360.1"/>
    </source>
</evidence>
<dbReference type="Proteomes" id="UP000077755">
    <property type="component" value="Chromosome 2"/>
</dbReference>
<dbReference type="InterPro" id="IPR036291">
    <property type="entry name" value="NAD(P)-bd_dom_sf"/>
</dbReference>
<evidence type="ECO:0000313" key="5">
    <source>
        <dbReference type="Proteomes" id="UP000077755"/>
    </source>
</evidence>
<accession>A0AAF0WHT2</accession>
<gene>
    <name evidence="4" type="ORF">DCAR_0207595</name>
</gene>
<name>A0AAF0WHT2_DAUCS</name>
<keyword evidence="2" id="KW-0521">NADP</keyword>
<dbReference type="Gene3D" id="3.40.50.720">
    <property type="entry name" value="NAD(P)-binding Rossmann-like Domain"/>
    <property type="match status" value="1"/>
</dbReference>
<organism evidence="4 5">
    <name type="scientific">Daucus carota subsp. sativus</name>
    <name type="common">Carrot</name>
    <dbReference type="NCBI Taxonomy" id="79200"/>
    <lineage>
        <taxon>Eukaryota</taxon>
        <taxon>Viridiplantae</taxon>
        <taxon>Streptophyta</taxon>
        <taxon>Embryophyta</taxon>
        <taxon>Tracheophyta</taxon>
        <taxon>Spermatophyta</taxon>
        <taxon>Magnoliopsida</taxon>
        <taxon>eudicotyledons</taxon>
        <taxon>Gunneridae</taxon>
        <taxon>Pentapetalae</taxon>
        <taxon>asterids</taxon>
        <taxon>campanulids</taxon>
        <taxon>Apiales</taxon>
        <taxon>Apiaceae</taxon>
        <taxon>Apioideae</taxon>
        <taxon>Scandiceae</taxon>
        <taxon>Daucinae</taxon>
        <taxon>Daucus</taxon>
        <taxon>Daucus sect. Daucus</taxon>
    </lineage>
</organism>
<reference evidence="4" key="1">
    <citation type="journal article" date="2016" name="Nat. Genet.">
        <title>A high-quality carrot genome assembly provides new insights into carotenoid accumulation and asterid genome evolution.</title>
        <authorList>
            <person name="Iorizzo M."/>
            <person name="Ellison S."/>
            <person name="Senalik D."/>
            <person name="Zeng P."/>
            <person name="Satapoomin P."/>
            <person name="Huang J."/>
            <person name="Bowman M."/>
            <person name="Iovene M."/>
            <person name="Sanseverino W."/>
            <person name="Cavagnaro P."/>
            <person name="Yildiz M."/>
            <person name="Macko-Podgorni A."/>
            <person name="Moranska E."/>
            <person name="Grzebelus E."/>
            <person name="Grzebelus D."/>
            <person name="Ashrafi H."/>
            <person name="Zheng Z."/>
            <person name="Cheng S."/>
            <person name="Spooner D."/>
            <person name="Van Deynze A."/>
            <person name="Simon P."/>
        </authorList>
    </citation>
    <scope>NUCLEOTIDE SEQUENCE</scope>
    <source>
        <tissue evidence="4">Leaf</tissue>
    </source>
</reference>
<dbReference type="SUPFAM" id="SSF51735">
    <property type="entry name" value="NAD(P)-binding Rossmann-fold domains"/>
    <property type="match status" value="1"/>
</dbReference>
<dbReference type="PRINTS" id="PR00081">
    <property type="entry name" value="GDHRDH"/>
</dbReference>
<evidence type="ECO:0000256" key="2">
    <source>
        <dbReference type="ARBA" id="ARBA00022857"/>
    </source>
</evidence>
<reference evidence="4" key="2">
    <citation type="submission" date="2022-03" db="EMBL/GenBank/DDBJ databases">
        <title>Draft title - Genomic analysis of global carrot germplasm unveils the trajectory of domestication and the origin of high carotenoid orange carrot.</title>
        <authorList>
            <person name="Iorizzo M."/>
            <person name="Ellison S."/>
            <person name="Senalik D."/>
            <person name="Macko-Podgorni A."/>
            <person name="Grzebelus D."/>
            <person name="Bostan H."/>
            <person name="Rolling W."/>
            <person name="Curaba J."/>
            <person name="Simon P."/>
        </authorList>
    </citation>
    <scope>NUCLEOTIDE SEQUENCE</scope>
    <source>
        <tissue evidence="4">Leaf</tissue>
    </source>
</reference>
<sequence length="169" mass="19261">MAVQCLRTNYYGTKRVTEALLPLLQLSKSARVVNVTSFFGQLQFFYNKKFKAEMSDVENLSEEKIDGILQWFLKDFEEDKLKANGWPLTVAAYKVSKAAIIAYTRIMGKKYPNILINCVHPGYVRTDMSYRTGPLTPEEGARAPVMVAMLPDDGPSGRYFYEMQESTTF</sequence>
<dbReference type="EMBL" id="CP093344">
    <property type="protein sequence ID" value="WOG88360.1"/>
    <property type="molecule type" value="Genomic_DNA"/>
</dbReference>
<dbReference type="GO" id="GO:0016491">
    <property type="term" value="F:oxidoreductase activity"/>
    <property type="evidence" value="ECO:0007669"/>
    <property type="project" value="UniProtKB-KW"/>
</dbReference>
<dbReference type="PANTHER" id="PTHR43490:SF135">
    <property type="entry name" value="OS02G0640800 PROTEIN"/>
    <property type="match status" value="1"/>
</dbReference>
<proteinExistence type="inferred from homology"/>
<dbReference type="PANTHER" id="PTHR43490">
    <property type="entry name" value="(+)-NEOMENTHOL DEHYDROGENASE"/>
    <property type="match status" value="1"/>
</dbReference>
<evidence type="ECO:0000256" key="1">
    <source>
        <dbReference type="ARBA" id="ARBA00006484"/>
    </source>
</evidence>
<evidence type="ECO:0000256" key="3">
    <source>
        <dbReference type="ARBA" id="ARBA00023002"/>
    </source>
</evidence>
<dbReference type="GO" id="GO:0016020">
    <property type="term" value="C:membrane"/>
    <property type="evidence" value="ECO:0007669"/>
    <property type="project" value="TreeGrafter"/>
</dbReference>